<comment type="caution">
    <text evidence="1">The sequence shown here is derived from an EMBL/GenBank/DDBJ whole genome shotgun (WGS) entry which is preliminary data.</text>
</comment>
<sequence>MTDTPQLSNLRPLTRHITTHNNSGKAAIHSSDTLKWQAYDDNKMAFSTIYTTSTTPPDLTNNADIPAHEKTMSDGHGLVNPNGSVIRCVDLAPGYVCIMHRTKSLDYGIVLEGQVDLILDSGEARKMGRGDVAVQRATMHQWRNSSAENWARMMFVLQDCMVGDENGGEDLGMGIKGLNSSGKSKF</sequence>
<gene>
    <name evidence="1" type="ORF">PHISCL_04523</name>
</gene>
<dbReference type="PANTHER" id="PTHR36156:SF2">
    <property type="entry name" value="CUPIN TYPE-2 DOMAIN-CONTAINING PROTEIN"/>
    <property type="match status" value="1"/>
</dbReference>
<accession>A0A3A2ZJ31</accession>
<proteinExistence type="predicted"/>
<dbReference type="SUPFAM" id="SSF51182">
    <property type="entry name" value="RmlC-like cupins"/>
    <property type="match status" value="1"/>
</dbReference>
<dbReference type="Proteomes" id="UP000266188">
    <property type="component" value="Unassembled WGS sequence"/>
</dbReference>
<dbReference type="AlphaFoldDB" id="A0A3A2ZJ31"/>
<dbReference type="InterPro" id="IPR014710">
    <property type="entry name" value="RmlC-like_jellyroll"/>
</dbReference>
<name>A0A3A2ZJ31_9EURO</name>
<organism evidence="1 2">
    <name type="scientific">Aspergillus sclerotialis</name>
    <dbReference type="NCBI Taxonomy" id="2070753"/>
    <lineage>
        <taxon>Eukaryota</taxon>
        <taxon>Fungi</taxon>
        <taxon>Dikarya</taxon>
        <taxon>Ascomycota</taxon>
        <taxon>Pezizomycotina</taxon>
        <taxon>Eurotiomycetes</taxon>
        <taxon>Eurotiomycetidae</taxon>
        <taxon>Eurotiales</taxon>
        <taxon>Aspergillaceae</taxon>
        <taxon>Aspergillus</taxon>
        <taxon>Aspergillus subgen. Polypaecilum</taxon>
    </lineage>
</organism>
<dbReference type="InterPro" id="IPR047142">
    <property type="entry name" value="OryJ/VirC-like"/>
</dbReference>
<dbReference type="OrthoDB" id="5840532at2759"/>
<protein>
    <submittedName>
        <fullName evidence="1">Cupin domain protein</fullName>
    </submittedName>
</protein>
<dbReference type="PANTHER" id="PTHR36156">
    <property type="entry name" value="SLR2101 PROTEIN"/>
    <property type="match status" value="1"/>
</dbReference>
<evidence type="ECO:0000313" key="1">
    <source>
        <dbReference type="EMBL" id="RJE23122.1"/>
    </source>
</evidence>
<dbReference type="Gene3D" id="2.60.120.10">
    <property type="entry name" value="Jelly Rolls"/>
    <property type="match status" value="1"/>
</dbReference>
<reference evidence="2" key="1">
    <citation type="submission" date="2017-02" db="EMBL/GenBank/DDBJ databases">
        <authorList>
            <person name="Tafer H."/>
            <person name="Lopandic K."/>
        </authorList>
    </citation>
    <scope>NUCLEOTIDE SEQUENCE [LARGE SCALE GENOMIC DNA]</scope>
    <source>
        <strain evidence="2">CBS 366.77</strain>
    </source>
</reference>
<dbReference type="InterPro" id="IPR011051">
    <property type="entry name" value="RmlC_Cupin_sf"/>
</dbReference>
<dbReference type="EMBL" id="MVGC01000134">
    <property type="protein sequence ID" value="RJE23122.1"/>
    <property type="molecule type" value="Genomic_DNA"/>
</dbReference>
<dbReference type="STRING" id="2070753.A0A3A2ZJ31"/>
<keyword evidence="2" id="KW-1185">Reference proteome</keyword>
<dbReference type="CDD" id="cd02231">
    <property type="entry name" value="cupin_BLL6423-like"/>
    <property type="match status" value="1"/>
</dbReference>
<evidence type="ECO:0000313" key="2">
    <source>
        <dbReference type="Proteomes" id="UP000266188"/>
    </source>
</evidence>